<keyword evidence="2" id="KW-1185">Reference proteome</keyword>
<comment type="caution">
    <text evidence="1">The sequence shown here is derived from an EMBL/GenBank/DDBJ whole genome shotgun (WGS) entry which is preliminary data.</text>
</comment>
<accession>A0ABT6T1M6</accession>
<evidence type="ECO:0000313" key="1">
    <source>
        <dbReference type="EMBL" id="MDI3421754.1"/>
    </source>
</evidence>
<sequence length="89" mass="9405">MAFNVIRGLLEIEGQLAPLTISNECCCHADSERDAIAQHLSGGGVSARAVTAVPLSDPTMMTDWATLCFLLHFSPSLRSPSSSTGIESL</sequence>
<dbReference type="RefSeq" id="WP_282537620.1">
    <property type="nucleotide sequence ID" value="NZ_JASCIS010000028.1"/>
</dbReference>
<organism evidence="1 2">
    <name type="scientific">Streptomyces luteolus</name>
    <dbReference type="NCBI Taxonomy" id="3043615"/>
    <lineage>
        <taxon>Bacteria</taxon>
        <taxon>Bacillati</taxon>
        <taxon>Actinomycetota</taxon>
        <taxon>Actinomycetes</taxon>
        <taxon>Kitasatosporales</taxon>
        <taxon>Streptomycetaceae</taxon>
        <taxon>Streptomyces</taxon>
    </lineage>
</organism>
<reference evidence="1 2" key="1">
    <citation type="submission" date="2023-05" db="EMBL/GenBank/DDBJ databases">
        <title>Draft genome sequence of Streptomyces sp. B-S-A12 isolated from a cave soil in Thailand.</title>
        <authorList>
            <person name="Chamroensaksri N."/>
            <person name="Muangham S."/>
        </authorList>
    </citation>
    <scope>NUCLEOTIDE SEQUENCE [LARGE SCALE GENOMIC DNA]</scope>
    <source>
        <strain evidence="1 2">B-S-A12</strain>
    </source>
</reference>
<evidence type="ECO:0000313" key="2">
    <source>
        <dbReference type="Proteomes" id="UP001237105"/>
    </source>
</evidence>
<dbReference type="EMBL" id="JASCIS010000028">
    <property type="protein sequence ID" value="MDI3421754.1"/>
    <property type="molecule type" value="Genomic_DNA"/>
</dbReference>
<dbReference type="Proteomes" id="UP001237105">
    <property type="component" value="Unassembled WGS sequence"/>
</dbReference>
<proteinExistence type="predicted"/>
<gene>
    <name evidence="1" type="ORF">QIT00_24915</name>
</gene>
<name>A0ABT6T1M6_9ACTN</name>
<protein>
    <submittedName>
        <fullName evidence="1">Uncharacterized protein</fullName>
    </submittedName>
</protein>